<evidence type="ECO:0000259" key="1">
    <source>
        <dbReference type="Pfam" id="PF01261"/>
    </source>
</evidence>
<sequence length="286" mass="31918">MYNNKIGVMVDSFRLDIYEGIKKAKEVGAQGIQIYAVSGFMDPDNLSKEKRKEILDYITSNGLEVSAICGDLGGHGFSVASDNPYKIEKSKKIMELAKDLNSKVVTTHIGVIPEDTESEKYKVMQAACEELGKFADSLGCYFAIETGPEKAETLKKFLDSLDSNGVRVNYDPANFVMVTGDDPVKGVYTLKDYIVHTHAKDGIMKKQVNPEVIYHYFAEGGIEDMRLEDYFIETPLGQGKVDFNNYIKALEDIGFNGYLTIEREVGDSPEKDIREAVVFLSKLLNN</sequence>
<dbReference type="GO" id="GO:0016853">
    <property type="term" value="F:isomerase activity"/>
    <property type="evidence" value="ECO:0007669"/>
    <property type="project" value="UniProtKB-KW"/>
</dbReference>
<dbReference type="PANTHER" id="PTHR12110:SF41">
    <property type="entry name" value="INOSOSE DEHYDRATASE"/>
    <property type="match status" value="1"/>
</dbReference>
<dbReference type="RefSeq" id="WP_073009952.1">
    <property type="nucleotide sequence ID" value="NZ_FQZO01000007.1"/>
</dbReference>
<dbReference type="EMBL" id="FQZO01000007">
    <property type="protein sequence ID" value="SHJ69498.1"/>
    <property type="molecule type" value="Genomic_DNA"/>
</dbReference>
<proteinExistence type="predicted"/>
<dbReference type="InterPro" id="IPR036237">
    <property type="entry name" value="Xyl_isomerase-like_sf"/>
</dbReference>
<dbReference type="InterPro" id="IPR050312">
    <property type="entry name" value="IolE/XylAMocC-like"/>
</dbReference>
<evidence type="ECO:0000313" key="3">
    <source>
        <dbReference type="Proteomes" id="UP000184080"/>
    </source>
</evidence>
<keyword evidence="3" id="KW-1185">Reference proteome</keyword>
<keyword evidence="2" id="KW-0413">Isomerase</keyword>
<dbReference type="PANTHER" id="PTHR12110">
    <property type="entry name" value="HYDROXYPYRUVATE ISOMERASE"/>
    <property type="match status" value="1"/>
</dbReference>
<dbReference type="SUPFAM" id="SSF51658">
    <property type="entry name" value="Xylose isomerase-like"/>
    <property type="match status" value="1"/>
</dbReference>
<dbReference type="Pfam" id="PF01261">
    <property type="entry name" value="AP_endonuc_2"/>
    <property type="match status" value="1"/>
</dbReference>
<name>A0A1M6LEA1_9CLOT</name>
<dbReference type="Gene3D" id="3.20.20.150">
    <property type="entry name" value="Divalent-metal-dependent TIM barrel enzymes"/>
    <property type="match status" value="1"/>
</dbReference>
<organism evidence="2 3">
    <name type="scientific">Clostridium amylolyticum</name>
    <dbReference type="NCBI Taxonomy" id="1121298"/>
    <lineage>
        <taxon>Bacteria</taxon>
        <taxon>Bacillati</taxon>
        <taxon>Bacillota</taxon>
        <taxon>Clostridia</taxon>
        <taxon>Eubacteriales</taxon>
        <taxon>Clostridiaceae</taxon>
        <taxon>Clostridium</taxon>
    </lineage>
</organism>
<gene>
    <name evidence="2" type="ORF">SAMN05444401_3606</name>
</gene>
<dbReference type="InterPro" id="IPR013022">
    <property type="entry name" value="Xyl_isomerase-like_TIM-brl"/>
</dbReference>
<dbReference type="STRING" id="1121298.SAMN05444401_3606"/>
<protein>
    <submittedName>
        <fullName evidence="2">Sugar phosphate isomerase/epimerase</fullName>
    </submittedName>
</protein>
<feature type="domain" description="Xylose isomerase-like TIM barrel" evidence="1">
    <location>
        <begin position="21"/>
        <end position="282"/>
    </location>
</feature>
<dbReference type="AlphaFoldDB" id="A0A1M6LEA1"/>
<accession>A0A1M6LEA1</accession>
<evidence type="ECO:0000313" key="2">
    <source>
        <dbReference type="EMBL" id="SHJ69498.1"/>
    </source>
</evidence>
<reference evidence="2 3" key="1">
    <citation type="submission" date="2016-11" db="EMBL/GenBank/DDBJ databases">
        <authorList>
            <person name="Jaros S."/>
            <person name="Januszkiewicz K."/>
            <person name="Wedrychowicz H."/>
        </authorList>
    </citation>
    <scope>NUCLEOTIDE SEQUENCE [LARGE SCALE GENOMIC DNA]</scope>
    <source>
        <strain evidence="2 3">DSM 21864</strain>
    </source>
</reference>
<dbReference type="OrthoDB" id="3185623at2"/>
<dbReference type="Proteomes" id="UP000184080">
    <property type="component" value="Unassembled WGS sequence"/>
</dbReference>